<feature type="domain" description="PPIase FKBP-type" evidence="8">
    <location>
        <begin position="1073"/>
        <end position="1170"/>
    </location>
</feature>
<comment type="catalytic activity">
    <reaction evidence="5">
        <text>[protein]-peptidylproline (omega=180) = [protein]-peptidylproline (omega=0)</text>
        <dbReference type="Rhea" id="RHEA:16237"/>
        <dbReference type="Rhea" id="RHEA-COMP:10747"/>
        <dbReference type="Rhea" id="RHEA-COMP:10748"/>
        <dbReference type="ChEBI" id="CHEBI:83833"/>
        <dbReference type="ChEBI" id="CHEBI:83834"/>
        <dbReference type="EC" id="5.2.1.8"/>
    </reaction>
</comment>
<keyword evidence="3 6" id="KW-0949">S-adenosyl-L-methionine</keyword>
<comment type="caution">
    <text evidence="6">Lacks conserved residue(s) required for the propagation of feature annotation.</text>
</comment>
<feature type="domain" description="SAM-dependent MTase RsmB/NOP-type" evidence="9">
    <location>
        <begin position="1"/>
        <end position="348"/>
    </location>
</feature>
<organism evidence="10 11">
    <name type="scientific">Symbiodinium pilosum</name>
    <name type="common">Dinoflagellate</name>
    <dbReference type="NCBI Taxonomy" id="2952"/>
    <lineage>
        <taxon>Eukaryota</taxon>
        <taxon>Sar</taxon>
        <taxon>Alveolata</taxon>
        <taxon>Dinophyceae</taxon>
        <taxon>Suessiales</taxon>
        <taxon>Symbiodiniaceae</taxon>
        <taxon>Symbiodinium</taxon>
    </lineage>
</organism>
<dbReference type="GO" id="GO:0001522">
    <property type="term" value="P:pseudouridine synthesis"/>
    <property type="evidence" value="ECO:0007669"/>
    <property type="project" value="InterPro"/>
</dbReference>
<evidence type="ECO:0000313" key="11">
    <source>
        <dbReference type="Proteomes" id="UP000649617"/>
    </source>
</evidence>
<feature type="binding site" evidence="6">
    <location>
        <position position="169"/>
    </location>
    <ligand>
        <name>S-adenosyl-L-methionine</name>
        <dbReference type="ChEBI" id="CHEBI:59789"/>
    </ligand>
</feature>
<dbReference type="SUPFAM" id="SSF55120">
    <property type="entry name" value="Pseudouridine synthase"/>
    <property type="match status" value="1"/>
</dbReference>
<feature type="active site" description="Nucleophile" evidence="6">
    <location>
        <position position="227"/>
    </location>
</feature>
<dbReference type="InterPro" id="IPR029063">
    <property type="entry name" value="SAM-dependent_MTases_sf"/>
</dbReference>
<proteinExistence type="inferred from homology"/>
<feature type="region of interest" description="Disordered" evidence="7">
    <location>
        <begin position="986"/>
        <end position="1010"/>
    </location>
</feature>
<dbReference type="GO" id="GO:0008173">
    <property type="term" value="F:RNA methyltransferase activity"/>
    <property type="evidence" value="ECO:0007669"/>
    <property type="project" value="InterPro"/>
</dbReference>
<feature type="binding site" evidence="6">
    <location>
        <position position="118"/>
    </location>
    <ligand>
        <name>S-adenosyl-L-methionine</name>
        <dbReference type="ChEBI" id="CHEBI:59789"/>
    </ligand>
</feature>
<dbReference type="Gene3D" id="3.40.50.150">
    <property type="entry name" value="Vaccinia Virus protein VP39"/>
    <property type="match status" value="1"/>
</dbReference>
<evidence type="ECO:0000256" key="6">
    <source>
        <dbReference type="PROSITE-ProRule" id="PRU01023"/>
    </source>
</evidence>
<dbReference type="GO" id="GO:0001510">
    <property type="term" value="P:RNA methylation"/>
    <property type="evidence" value="ECO:0007669"/>
    <property type="project" value="InterPro"/>
</dbReference>
<sequence length="1170" mass="127345">MPVVIRINRAKPHWKELHDAFARDLRWLSLPWFPHAWQCNPKDYDDALRTQCSSLNKAYALRFQESASLVPPLLLEVQPRDLVLDLCAAPGSKTLECVELMREAEELADDAGVVIANDADAERCFELLPLVTRKARHPGCAVVLGSAAKYPAQFQGPSDQLLYDRILCDVPCSGDGTLRKRSILSEIYLAEAFWGEFPMSLHNKQLQILCRGLHLLKPGGRLVYSTCSMNPVENEAVVTAALARFSEDIEIAAWPLQAFMPAQQAARAAQRAAHDAWVILGAQVPGAAAGLEAAGLHVARGLTTWRVPDNQGGFYDCWEDVPVSSRRPKGNPHEIDGSGFFAAVFAKKVHRSFPMEIQMKPEDLQIPWRARNENNRYVVVPSDSPDIRSIVDFYGLREIPNPLIAEYNTKGKLTQLNKVNAALLKLLKCHLNCKGSPLLVSVGIPLFKLLDDNFMTSIEVPSRWRPALEGAALLASKMTKRRIQLKPDSMRQLLSARLLPMESLLRLAETGDVEGLESCEDKLGGAVVGTSDGSFWAPCIITGKGLELYASIEELGDPRPTLLPTKRFVVLDKPSGLRTEDALRFAKELSSAAQLVSRLDKDGCLSPKCCAALPRPAPKETSGCLLIPLTGTCAELFTKQFATAEARQHGFHGGLFQFEVADNPVWKCYVALVEGSLSSKGEVCAPLGLLEVGGGNRYKAFVDPEGKDFIDVLAPLAPLGTDAPDWQRRVAIEALQQSELKIRCRPAVACSSPEQGMQQPTRCEIAGLGQNRRDTSAFNVAFLVHEGGRNLALSLPHGSWQLQAAGPPASTMDVLGYVKPLPKGFEKRKIRVGKRPRVLELRRVRLPPGWAALSVKSEGGRLVVTEVPKACFSSEAFGAAAAPQVVNVAPGDEIVEVNGFTLAKLTDRITSPGGALNTCQAHTPGSVGKLQSPPCISCDFVRRQRDFGLDLALQMWLRVVKQDMPITLGVRCPPASQNVLPAKRRACAEVSQPEQENSATQTPVQESGEPKAFARYNPLKPAASATAAPLGGARPRQAEPLRGALTRLPGGLCYEELPPRGGVPCGAEQAALGQEVELRLAISTAGSKPKVVERAQVQFTLGAHDVKDGWVDGNLNIEEVLSAWAPAMLGMRTGQRRRLQVPGRLGFRDGGEVLPDKADVNVEIELKKLR</sequence>
<feature type="binding site" evidence="6">
    <location>
        <begin position="87"/>
        <end position="93"/>
    </location>
    <ligand>
        <name>S-adenosyl-L-methionine</name>
        <dbReference type="ChEBI" id="CHEBI:59789"/>
    </ligand>
</feature>
<evidence type="ECO:0000259" key="8">
    <source>
        <dbReference type="PROSITE" id="PS50059"/>
    </source>
</evidence>
<evidence type="ECO:0000256" key="1">
    <source>
        <dbReference type="ARBA" id="ARBA00022603"/>
    </source>
</evidence>
<dbReference type="EC" id="5.2.1.8" evidence="5"/>
<reference evidence="10" key="1">
    <citation type="submission" date="2021-02" db="EMBL/GenBank/DDBJ databases">
        <authorList>
            <person name="Dougan E. K."/>
            <person name="Rhodes N."/>
            <person name="Thang M."/>
            <person name="Chan C."/>
        </authorList>
    </citation>
    <scope>NUCLEOTIDE SEQUENCE</scope>
</reference>
<keyword evidence="2 6" id="KW-0808">Transferase</keyword>
<dbReference type="SUPFAM" id="SSF54534">
    <property type="entry name" value="FKBP-like"/>
    <property type="match status" value="1"/>
</dbReference>
<dbReference type="Gene3D" id="3.10.50.40">
    <property type="match status" value="1"/>
</dbReference>
<dbReference type="OrthoDB" id="6093671at2759"/>
<protein>
    <recommendedName>
        <fullName evidence="5">peptidylprolyl isomerase</fullName>
        <ecNumber evidence="5">5.2.1.8</ecNumber>
    </recommendedName>
</protein>
<keyword evidence="5" id="KW-0697">Rotamase</keyword>
<gene>
    <name evidence="10" type="primary">nsun2</name>
    <name evidence="10" type="ORF">SPIL2461_LOCUS21360</name>
</gene>
<dbReference type="GO" id="GO:0009982">
    <property type="term" value="F:pseudouridine synthase activity"/>
    <property type="evidence" value="ECO:0007669"/>
    <property type="project" value="InterPro"/>
</dbReference>
<comment type="similarity">
    <text evidence="6">Belongs to the class I-like SAM-binding methyltransferase superfamily. RsmB/NOP family.</text>
</comment>
<dbReference type="SUPFAM" id="SSF53335">
    <property type="entry name" value="S-adenosyl-L-methionine-dependent methyltransferases"/>
    <property type="match status" value="1"/>
</dbReference>
<dbReference type="InterPro" id="IPR020103">
    <property type="entry name" value="PsdUridine_synth_cat_dom_sf"/>
</dbReference>
<accession>A0A812XKQ0</accession>
<evidence type="ECO:0000259" key="9">
    <source>
        <dbReference type="PROSITE" id="PS51686"/>
    </source>
</evidence>
<evidence type="ECO:0000256" key="5">
    <source>
        <dbReference type="PROSITE-ProRule" id="PRU00277"/>
    </source>
</evidence>
<dbReference type="AlphaFoldDB" id="A0A812XKQ0"/>
<dbReference type="PANTHER" id="PTHR22808:SF10">
    <property type="entry name" value="PUTATIVE-RELATED"/>
    <property type="match status" value="1"/>
</dbReference>
<keyword evidence="1 6" id="KW-0489">Methyltransferase</keyword>
<evidence type="ECO:0000256" key="3">
    <source>
        <dbReference type="ARBA" id="ARBA00022691"/>
    </source>
</evidence>
<name>A0A812XKQ0_SYMPI</name>
<dbReference type="PANTHER" id="PTHR22808">
    <property type="entry name" value="NCL1 YEAST -RELATED NOL1/NOP2/FMU SUN DOMAIN-CONTAINING"/>
    <property type="match status" value="1"/>
</dbReference>
<dbReference type="EMBL" id="CAJNIZ010046173">
    <property type="protein sequence ID" value="CAE7741860.1"/>
    <property type="molecule type" value="Genomic_DNA"/>
</dbReference>
<dbReference type="Gene3D" id="3.30.2350.10">
    <property type="entry name" value="Pseudouridine synthase"/>
    <property type="match status" value="1"/>
</dbReference>
<evidence type="ECO:0000256" key="2">
    <source>
        <dbReference type="ARBA" id="ARBA00022679"/>
    </source>
</evidence>
<dbReference type="GO" id="GO:0003755">
    <property type="term" value="F:peptidyl-prolyl cis-trans isomerase activity"/>
    <property type="evidence" value="ECO:0007669"/>
    <property type="project" value="UniProtKB-KW"/>
</dbReference>
<evidence type="ECO:0000256" key="7">
    <source>
        <dbReference type="SAM" id="MobiDB-lite"/>
    </source>
</evidence>
<dbReference type="Pfam" id="PF01189">
    <property type="entry name" value="Methyltr_RsmB-F"/>
    <property type="match status" value="1"/>
</dbReference>
<keyword evidence="4 6" id="KW-0694">RNA-binding</keyword>
<feature type="compositionally biased region" description="Polar residues" evidence="7">
    <location>
        <begin position="992"/>
        <end position="1005"/>
    </location>
</feature>
<dbReference type="PROSITE" id="PS51686">
    <property type="entry name" value="SAM_MT_RSMB_NOP"/>
    <property type="match status" value="1"/>
</dbReference>
<evidence type="ECO:0000313" key="10">
    <source>
        <dbReference type="EMBL" id="CAE7741860.1"/>
    </source>
</evidence>
<dbReference type="PROSITE" id="PS50059">
    <property type="entry name" value="FKBP_PPIASE"/>
    <property type="match status" value="1"/>
</dbReference>
<evidence type="ECO:0000256" key="4">
    <source>
        <dbReference type="ARBA" id="ARBA00022884"/>
    </source>
</evidence>
<dbReference type="InterPro" id="IPR046357">
    <property type="entry name" value="PPIase_dom_sf"/>
</dbReference>
<dbReference type="Proteomes" id="UP000649617">
    <property type="component" value="Unassembled WGS sequence"/>
</dbReference>
<dbReference type="InterPro" id="IPR001179">
    <property type="entry name" value="PPIase_FKBP_dom"/>
</dbReference>
<dbReference type="PRINTS" id="PR02008">
    <property type="entry name" value="RCMTFAMILY"/>
</dbReference>
<dbReference type="CDD" id="cd02440">
    <property type="entry name" value="AdoMet_MTases"/>
    <property type="match status" value="1"/>
</dbReference>
<comment type="caution">
    <text evidence="10">The sequence shown here is derived from an EMBL/GenBank/DDBJ whole genome shotgun (WGS) entry which is preliminary data.</text>
</comment>
<keyword evidence="11" id="KW-1185">Reference proteome</keyword>
<dbReference type="GO" id="GO:0003723">
    <property type="term" value="F:RNA binding"/>
    <property type="evidence" value="ECO:0007669"/>
    <property type="project" value="UniProtKB-UniRule"/>
</dbReference>
<dbReference type="InterPro" id="IPR001678">
    <property type="entry name" value="MeTrfase_RsmB-F_NOP2_dom"/>
</dbReference>
<dbReference type="InterPro" id="IPR023267">
    <property type="entry name" value="RCMT"/>
</dbReference>
<dbReference type="InterPro" id="IPR049560">
    <property type="entry name" value="MeTrfase_RsmB-F_NOP2_cat"/>
</dbReference>
<keyword evidence="5" id="KW-0413">Isomerase</keyword>